<comment type="caution">
    <text evidence="2">The sequence shown here is derived from an EMBL/GenBank/DDBJ whole genome shotgun (WGS) entry which is preliminary data.</text>
</comment>
<feature type="region of interest" description="Disordered" evidence="1">
    <location>
        <begin position="1"/>
        <end position="99"/>
    </location>
</feature>
<sequence length="99" mass="10367">MTEDTARENHHGDRRDDDPTTDPSGFGDEMTSDEYEQVDLSGTDDRGVEGTDPDLTVPGASDTEESGGQGADDRYVGGELGGGAIGAEIDEDETEGDEA</sequence>
<feature type="compositionally biased region" description="Acidic residues" evidence="1">
    <location>
        <begin position="88"/>
        <end position="99"/>
    </location>
</feature>
<dbReference type="AlphaFoldDB" id="A0A9E5JMV8"/>
<proteinExistence type="predicted"/>
<dbReference type="Proteomes" id="UP000818266">
    <property type="component" value="Unassembled WGS sequence"/>
</dbReference>
<evidence type="ECO:0000256" key="1">
    <source>
        <dbReference type="SAM" id="MobiDB-lite"/>
    </source>
</evidence>
<reference evidence="2 3" key="2">
    <citation type="submission" date="2020-03" db="EMBL/GenBank/DDBJ databases">
        <title>Chryseoglobus sp. isolated from a deep-sea seamount.</title>
        <authorList>
            <person name="Zhang D.-C."/>
        </authorList>
    </citation>
    <scope>NUCLEOTIDE SEQUENCE [LARGE SCALE GENOMIC DNA]</scope>
    <source>
        <strain evidence="2 3">KN1116</strain>
    </source>
</reference>
<organism evidence="2 3">
    <name type="scientific">Microcella pacifica</name>
    <dbReference type="NCBI Taxonomy" id="2591847"/>
    <lineage>
        <taxon>Bacteria</taxon>
        <taxon>Bacillati</taxon>
        <taxon>Actinomycetota</taxon>
        <taxon>Actinomycetes</taxon>
        <taxon>Micrococcales</taxon>
        <taxon>Microbacteriaceae</taxon>
        <taxon>Microcella</taxon>
    </lineage>
</organism>
<reference evidence="2 3" key="1">
    <citation type="submission" date="2019-06" db="EMBL/GenBank/DDBJ databases">
        <authorList>
            <person name="De-Chao Zhang Q."/>
        </authorList>
    </citation>
    <scope>NUCLEOTIDE SEQUENCE [LARGE SCALE GENOMIC DNA]</scope>
    <source>
        <strain evidence="2 3">KN1116</strain>
    </source>
</reference>
<name>A0A9E5JMV8_9MICO</name>
<feature type="compositionally biased region" description="Basic and acidic residues" evidence="1">
    <location>
        <begin position="1"/>
        <end position="18"/>
    </location>
</feature>
<gene>
    <name evidence="2" type="ORF">FK219_003770</name>
</gene>
<dbReference type="RefSeq" id="WP_152583095.1">
    <property type="nucleotide sequence ID" value="NZ_VIKT02000004.1"/>
</dbReference>
<protein>
    <submittedName>
        <fullName evidence="2">Uncharacterized protein</fullName>
    </submittedName>
</protein>
<evidence type="ECO:0000313" key="3">
    <source>
        <dbReference type="Proteomes" id="UP000818266"/>
    </source>
</evidence>
<keyword evidence="3" id="KW-1185">Reference proteome</keyword>
<evidence type="ECO:0000313" key="2">
    <source>
        <dbReference type="EMBL" id="NHF62367.1"/>
    </source>
</evidence>
<accession>A0A9E5JMV8</accession>
<dbReference type="EMBL" id="VIKT02000004">
    <property type="protein sequence ID" value="NHF62367.1"/>
    <property type="molecule type" value="Genomic_DNA"/>
</dbReference>